<dbReference type="AlphaFoldDB" id="A0A0H2RE44"/>
<accession>A0A0H2RE44</accession>
<protein>
    <submittedName>
        <fullName evidence="2">Uncharacterized protein</fullName>
    </submittedName>
</protein>
<reference evidence="2 3" key="1">
    <citation type="submission" date="2015-04" db="EMBL/GenBank/DDBJ databases">
        <title>Complete genome sequence of Schizopora paradoxa KUC8140, a cosmopolitan wood degrader in East Asia.</title>
        <authorList>
            <consortium name="DOE Joint Genome Institute"/>
            <person name="Min B."/>
            <person name="Park H."/>
            <person name="Jang Y."/>
            <person name="Kim J.-J."/>
            <person name="Kim K.H."/>
            <person name="Pangilinan J."/>
            <person name="Lipzen A."/>
            <person name="Riley R."/>
            <person name="Grigoriev I.V."/>
            <person name="Spatafora J.W."/>
            <person name="Choi I.-G."/>
        </authorList>
    </citation>
    <scope>NUCLEOTIDE SEQUENCE [LARGE SCALE GENOMIC DNA]</scope>
    <source>
        <strain evidence="2 3">KUC8140</strain>
    </source>
</reference>
<keyword evidence="3" id="KW-1185">Reference proteome</keyword>
<feature type="compositionally biased region" description="Low complexity" evidence="1">
    <location>
        <begin position="265"/>
        <end position="274"/>
    </location>
</feature>
<feature type="region of interest" description="Disordered" evidence="1">
    <location>
        <begin position="117"/>
        <end position="154"/>
    </location>
</feature>
<feature type="compositionally biased region" description="Low complexity" evidence="1">
    <location>
        <begin position="128"/>
        <end position="138"/>
    </location>
</feature>
<feature type="region of interest" description="Disordered" evidence="1">
    <location>
        <begin position="567"/>
        <end position="766"/>
    </location>
</feature>
<dbReference type="EMBL" id="KQ086037">
    <property type="protein sequence ID" value="KLO10049.1"/>
    <property type="molecule type" value="Genomic_DNA"/>
</dbReference>
<evidence type="ECO:0000313" key="3">
    <source>
        <dbReference type="Proteomes" id="UP000053477"/>
    </source>
</evidence>
<organism evidence="2 3">
    <name type="scientific">Schizopora paradoxa</name>
    <dbReference type="NCBI Taxonomy" id="27342"/>
    <lineage>
        <taxon>Eukaryota</taxon>
        <taxon>Fungi</taxon>
        <taxon>Dikarya</taxon>
        <taxon>Basidiomycota</taxon>
        <taxon>Agaricomycotina</taxon>
        <taxon>Agaricomycetes</taxon>
        <taxon>Hymenochaetales</taxon>
        <taxon>Schizoporaceae</taxon>
        <taxon>Schizopora</taxon>
    </lineage>
</organism>
<feature type="compositionally biased region" description="Pro residues" evidence="1">
    <location>
        <begin position="407"/>
        <end position="420"/>
    </location>
</feature>
<feature type="compositionally biased region" description="Polar residues" evidence="1">
    <location>
        <begin position="359"/>
        <end position="377"/>
    </location>
</feature>
<feature type="compositionally biased region" description="Low complexity" evidence="1">
    <location>
        <begin position="313"/>
        <end position="339"/>
    </location>
</feature>
<dbReference type="Proteomes" id="UP000053477">
    <property type="component" value="Unassembled WGS sequence"/>
</dbReference>
<evidence type="ECO:0000256" key="1">
    <source>
        <dbReference type="SAM" id="MobiDB-lite"/>
    </source>
</evidence>
<feature type="compositionally biased region" description="Low complexity" evidence="1">
    <location>
        <begin position="638"/>
        <end position="673"/>
    </location>
</feature>
<feature type="compositionally biased region" description="Basic and acidic residues" evidence="1">
    <location>
        <begin position="169"/>
        <end position="179"/>
    </location>
</feature>
<feature type="compositionally biased region" description="Low complexity" evidence="1">
    <location>
        <begin position="687"/>
        <end position="709"/>
    </location>
</feature>
<dbReference type="InParanoid" id="A0A0H2RE44"/>
<evidence type="ECO:0000313" key="2">
    <source>
        <dbReference type="EMBL" id="KLO10049.1"/>
    </source>
</evidence>
<gene>
    <name evidence="2" type="ORF">SCHPADRAFT_930775</name>
</gene>
<name>A0A0H2RE44_9AGAM</name>
<feature type="compositionally biased region" description="Low complexity" evidence="1">
    <location>
        <begin position="736"/>
        <end position="753"/>
    </location>
</feature>
<feature type="compositionally biased region" description="Basic and acidic residues" evidence="1">
    <location>
        <begin position="577"/>
        <end position="597"/>
    </location>
</feature>
<feature type="region of interest" description="Disordered" evidence="1">
    <location>
        <begin position="1"/>
        <end position="59"/>
    </location>
</feature>
<feature type="region of interest" description="Disordered" evidence="1">
    <location>
        <begin position="64"/>
        <end position="83"/>
    </location>
</feature>
<sequence length="766" mass="82450">MMSLASHPYAAASTSSPLKRASRAAKRPSISSRPMSYLPDLEEEDDGVSRTFFDNDSPLGKLANLSLDKASKRASRPRPVGLNGTERMSIQMVFEAGPSSSSQLISPVDTVNIDGLSLDFPRPPLTSPSPSVSTSPSTPGMPLTPSSSDSEHETFEKAIKPLTVASKSTPEKSKLSRHDTATRRVFAPLDTVAANKLSLGLDPELELSLTGMLEEMRERKAGQVEDDDDESAWIDEDEDEYAAHDYYRADIATHLDIFSPLTPSSGSFSLSPRSSLRHRRQQSSSSSQCAYLSPARPDSMPPPPHFAKNSPISSFRRTSASSLASTVSNSSVRSNGSRTSKNKRTSNRVRASIARNMARRSSMTTSAKSNANANTSKDLPPTPHTANTNFGPSPFLDPSFPRRRPSFTPPARAPPPPPPSSFRMAKRSTRPPPRSSLPVDIDFDVGEDDDLVDFVDPFQDGFVEIVCPDDMAAKEDPISPLDGASLPFSPSSLSLDLGAPSVMQSDCSPAPDTVSFLSSDPYDSQSHFDCNEEYEPDRALRSRWSMSTLGSIEPPASSARSLFPAIPKLFQSKPRTPKPESPKKEKEVKPKKQRESSSTEPPRGFPFFPQPTPPSPKRKTTLGPGPFKYNGPPPPSSSSPSKSSFISSMAPSSPGPSPSAKKVSHSPSPSASSQYINYTPQHKQKASVSTPASSDAQSSFSFAMSASSSTHRFLPGSPSRGLRRSNSRASTNSDMSGTSRGSCESGSSTGSSGLRRKPIPVEIFMR</sequence>
<feature type="region of interest" description="Disordered" evidence="1">
    <location>
        <begin position="265"/>
        <end position="440"/>
    </location>
</feature>
<feature type="compositionally biased region" description="Low complexity" evidence="1">
    <location>
        <begin position="282"/>
        <end position="298"/>
    </location>
</feature>
<feature type="region of interest" description="Disordered" evidence="1">
    <location>
        <begin position="160"/>
        <end position="179"/>
    </location>
</feature>
<proteinExistence type="predicted"/>